<proteinExistence type="predicted"/>
<evidence type="ECO:0000313" key="2">
    <source>
        <dbReference type="EMBL" id="KAF2400430.1"/>
    </source>
</evidence>
<feature type="region of interest" description="Disordered" evidence="1">
    <location>
        <begin position="36"/>
        <end position="92"/>
    </location>
</feature>
<sequence>MGLRRPSGTCYVKSSVGAVVHNAQVCTGRLVSLSSGSSHNSGSSSSSMSSTSSSSVSSSAGTSSSSSSSVSSSAVSSSVSTSTTTQSSSTSSTSATVVATSPVCPGSNGTTYISVNSPGVSFVVECSKDTSSGNLVTFSGITVFQQCMELCAGDSRCVRVS</sequence>
<keyword evidence="3" id="KW-1185">Reference proteome</keyword>
<dbReference type="EMBL" id="ML996695">
    <property type="protein sequence ID" value="KAF2400430.1"/>
    <property type="molecule type" value="Genomic_DNA"/>
</dbReference>
<protein>
    <recommendedName>
        <fullName evidence="4">Apple domain-containing protein</fullName>
    </recommendedName>
</protein>
<evidence type="ECO:0000313" key="3">
    <source>
        <dbReference type="Proteomes" id="UP000799640"/>
    </source>
</evidence>
<dbReference type="OrthoDB" id="3944445at2759"/>
<evidence type="ECO:0008006" key="4">
    <source>
        <dbReference type="Google" id="ProtNLM"/>
    </source>
</evidence>
<gene>
    <name evidence="2" type="ORF">EJ06DRAFT_430384</name>
</gene>
<name>A0A6G1HWN7_9PEZI</name>
<dbReference type="Proteomes" id="UP000799640">
    <property type="component" value="Unassembled WGS sequence"/>
</dbReference>
<accession>A0A6G1HWN7</accession>
<dbReference type="AlphaFoldDB" id="A0A6G1HWN7"/>
<organism evidence="2 3">
    <name type="scientific">Trichodelitschia bisporula</name>
    <dbReference type="NCBI Taxonomy" id="703511"/>
    <lineage>
        <taxon>Eukaryota</taxon>
        <taxon>Fungi</taxon>
        <taxon>Dikarya</taxon>
        <taxon>Ascomycota</taxon>
        <taxon>Pezizomycotina</taxon>
        <taxon>Dothideomycetes</taxon>
        <taxon>Dothideomycetes incertae sedis</taxon>
        <taxon>Phaeotrichales</taxon>
        <taxon>Phaeotrichaceae</taxon>
        <taxon>Trichodelitschia</taxon>
    </lineage>
</organism>
<reference evidence="2" key="1">
    <citation type="journal article" date="2020" name="Stud. Mycol.">
        <title>101 Dothideomycetes genomes: a test case for predicting lifestyles and emergence of pathogens.</title>
        <authorList>
            <person name="Haridas S."/>
            <person name="Albert R."/>
            <person name="Binder M."/>
            <person name="Bloem J."/>
            <person name="Labutti K."/>
            <person name="Salamov A."/>
            <person name="Andreopoulos B."/>
            <person name="Baker S."/>
            <person name="Barry K."/>
            <person name="Bills G."/>
            <person name="Bluhm B."/>
            <person name="Cannon C."/>
            <person name="Castanera R."/>
            <person name="Culley D."/>
            <person name="Daum C."/>
            <person name="Ezra D."/>
            <person name="Gonzalez J."/>
            <person name="Henrissat B."/>
            <person name="Kuo A."/>
            <person name="Liang C."/>
            <person name="Lipzen A."/>
            <person name="Lutzoni F."/>
            <person name="Magnuson J."/>
            <person name="Mondo S."/>
            <person name="Nolan M."/>
            <person name="Ohm R."/>
            <person name="Pangilinan J."/>
            <person name="Park H.-J."/>
            <person name="Ramirez L."/>
            <person name="Alfaro M."/>
            <person name="Sun H."/>
            <person name="Tritt A."/>
            <person name="Yoshinaga Y."/>
            <person name="Zwiers L.-H."/>
            <person name="Turgeon B."/>
            <person name="Goodwin S."/>
            <person name="Spatafora J."/>
            <person name="Crous P."/>
            <person name="Grigoriev I."/>
        </authorList>
    </citation>
    <scope>NUCLEOTIDE SEQUENCE</scope>
    <source>
        <strain evidence="2">CBS 262.69</strain>
    </source>
</reference>
<evidence type="ECO:0000256" key="1">
    <source>
        <dbReference type="SAM" id="MobiDB-lite"/>
    </source>
</evidence>